<name>A0AAE9EB21_CAEBR</name>
<reference evidence="5 6" key="1">
    <citation type="submission" date="2022-04" db="EMBL/GenBank/DDBJ databases">
        <title>Chromosome-level reference genomes for two strains of Caenorhabditis briggsae: an improved platform for comparative genomics.</title>
        <authorList>
            <person name="Stevens L."/>
            <person name="Andersen E."/>
        </authorList>
    </citation>
    <scope>NUCLEOTIDE SEQUENCE [LARGE SCALE GENOMIC DNA]</scope>
    <source>
        <strain evidence="5">VX34</strain>
        <tissue evidence="5">Whole-organism</tissue>
    </source>
</reference>
<evidence type="ECO:0000313" key="5">
    <source>
        <dbReference type="EMBL" id="UMM17580.1"/>
    </source>
</evidence>
<dbReference type="EMBL" id="CP092621">
    <property type="protein sequence ID" value="UMM17580.1"/>
    <property type="molecule type" value="Genomic_DNA"/>
</dbReference>
<gene>
    <name evidence="5" type="ORF">L5515_014055</name>
</gene>
<keyword evidence="3" id="KW-0143">Chaperone</keyword>
<comment type="subcellular location">
    <subcellularLocation>
        <location evidence="1">Cytoplasm</location>
    </subcellularLocation>
</comment>
<evidence type="ECO:0000256" key="4">
    <source>
        <dbReference type="SAM" id="Coils"/>
    </source>
</evidence>
<proteinExistence type="predicted"/>
<evidence type="ECO:0008006" key="7">
    <source>
        <dbReference type="Google" id="ProtNLM"/>
    </source>
</evidence>
<dbReference type="PANTHER" id="PTHR21162:SF0">
    <property type="entry name" value="P53 AND DNA DAMAGE-REGULATED PROTEIN 1"/>
    <property type="match status" value="1"/>
</dbReference>
<evidence type="ECO:0000313" key="6">
    <source>
        <dbReference type="Proteomes" id="UP000829354"/>
    </source>
</evidence>
<evidence type="ECO:0000256" key="1">
    <source>
        <dbReference type="ARBA" id="ARBA00004496"/>
    </source>
</evidence>
<keyword evidence="4" id="KW-0175">Coiled coil</keyword>
<evidence type="ECO:0000256" key="3">
    <source>
        <dbReference type="ARBA" id="ARBA00023186"/>
    </source>
</evidence>
<dbReference type="GO" id="GO:0005737">
    <property type="term" value="C:cytoplasm"/>
    <property type="evidence" value="ECO:0007669"/>
    <property type="project" value="UniProtKB-SubCell"/>
</dbReference>
<keyword evidence="2" id="KW-0963">Cytoplasm</keyword>
<accession>A0AAE9EB21</accession>
<dbReference type="InterPro" id="IPR030482">
    <property type="entry name" value="PDRG1"/>
</dbReference>
<dbReference type="PANTHER" id="PTHR21162">
    <property type="entry name" value="P53 AND DNA DAMAGE-REGULATED PROTEIN"/>
    <property type="match status" value="1"/>
</dbReference>
<keyword evidence="6" id="KW-1185">Reference proteome</keyword>
<sequence>MRGVVFINEKKRILEKFALRLHERLLRHYLLNKINGLLGYKRSIFCLEHLRITLLNTKMLVNINSGMAMKTTTTPHDPAKELRDRTTEIMYLSAKLNHAKETCVSLDNERQKYREVTRQIKEKDIDPVWVFNGTCFLQTSQANSLKILEQDTKTVEDFRGTVEKVIKQDTDTFLKLHKQRSLEQRGFDLKPLLRDGKLTD</sequence>
<protein>
    <recommendedName>
        <fullName evidence="7">P53 and DNA damage-regulated protein 1</fullName>
    </recommendedName>
</protein>
<dbReference type="AlphaFoldDB" id="A0AAE9EB21"/>
<organism evidence="5 6">
    <name type="scientific">Caenorhabditis briggsae</name>
    <dbReference type="NCBI Taxonomy" id="6238"/>
    <lineage>
        <taxon>Eukaryota</taxon>
        <taxon>Metazoa</taxon>
        <taxon>Ecdysozoa</taxon>
        <taxon>Nematoda</taxon>
        <taxon>Chromadorea</taxon>
        <taxon>Rhabditida</taxon>
        <taxon>Rhabditina</taxon>
        <taxon>Rhabditomorpha</taxon>
        <taxon>Rhabditoidea</taxon>
        <taxon>Rhabditidae</taxon>
        <taxon>Peloderinae</taxon>
        <taxon>Caenorhabditis</taxon>
    </lineage>
</organism>
<dbReference type="Proteomes" id="UP000829354">
    <property type="component" value="Chromosome II"/>
</dbReference>
<evidence type="ECO:0000256" key="2">
    <source>
        <dbReference type="ARBA" id="ARBA00022490"/>
    </source>
</evidence>
<feature type="coiled-coil region" evidence="4">
    <location>
        <begin position="96"/>
        <end position="126"/>
    </location>
</feature>